<dbReference type="EMBL" id="JBBPEH010000001">
    <property type="protein sequence ID" value="KAK7544889.1"/>
    <property type="molecule type" value="Genomic_DNA"/>
</dbReference>
<accession>A0ABR1MAK4</accession>
<organism evidence="5 6">
    <name type="scientific">Phyllosticta citribraziliensis</name>
    <dbReference type="NCBI Taxonomy" id="989973"/>
    <lineage>
        <taxon>Eukaryota</taxon>
        <taxon>Fungi</taxon>
        <taxon>Dikarya</taxon>
        <taxon>Ascomycota</taxon>
        <taxon>Pezizomycotina</taxon>
        <taxon>Dothideomycetes</taxon>
        <taxon>Dothideomycetes incertae sedis</taxon>
        <taxon>Botryosphaeriales</taxon>
        <taxon>Phyllostictaceae</taxon>
        <taxon>Phyllosticta</taxon>
    </lineage>
</organism>
<dbReference type="Proteomes" id="UP001360953">
    <property type="component" value="Unassembled WGS sequence"/>
</dbReference>
<keyword evidence="4" id="KW-0812">Transmembrane</keyword>
<comment type="subcellular location">
    <subcellularLocation>
        <location evidence="1">Membrane</location>
    </subcellularLocation>
</comment>
<evidence type="ECO:0000256" key="1">
    <source>
        <dbReference type="ARBA" id="ARBA00004370"/>
    </source>
</evidence>
<name>A0ABR1MAK4_9PEZI</name>
<keyword evidence="6" id="KW-1185">Reference proteome</keyword>
<dbReference type="InterPro" id="IPR002165">
    <property type="entry name" value="Plexin_repeat"/>
</dbReference>
<protein>
    <submittedName>
        <fullName evidence="5">Uncharacterized protein</fullName>
    </submittedName>
</protein>
<evidence type="ECO:0000256" key="3">
    <source>
        <dbReference type="ARBA" id="ARBA00023180"/>
    </source>
</evidence>
<dbReference type="RefSeq" id="XP_066660124.1">
    <property type="nucleotide sequence ID" value="XM_066798870.1"/>
</dbReference>
<proteinExistence type="predicted"/>
<gene>
    <name evidence="5" type="ORF">J3D65DRAFT_611106</name>
</gene>
<evidence type="ECO:0000256" key="4">
    <source>
        <dbReference type="SAM" id="Phobius"/>
    </source>
</evidence>
<feature type="transmembrane region" description="Helical" evidence="4">
    <location>
        <begin position="125"/>
        <end position="148"/>
    </location>
</feature>
<reference evidence="5 6" key="1">
    <citation type="submission" date="2024-04" db="EMBL/GenBank/DDBJ databases">
        <title>Phyllosticta paracitricarpa is synonymous to the EU quarantine fungus P. citricarpa based on phylogenomic analyses.</title>
        <authorList>
            <consortium name="Lawrence Berkeley National Laboratory"/>
            <person name="Van ingen-buijs V.A."/>
            <person name="Van westerhoven A.C."/>
            <person name="Haridas S."/>
            <person name="Skiadas P."/>
            <person name="Martin F."/>
            <person name="Groenewald J.Z."/>
            <person name="Crous P.W."/>
            <person name="Seidl M.F."/>
        </authorList>
    </citation>
    <scope>NUCLEOTIDE SEQUENCE [LARGE SCALE GENOMIC DNA]</scope>
    <source>
        <strain evidence="5 6">CPC 17464</strain>
    </source>
</reference>
<evidence type="ECO:0000313" key="5">
    <source>
        <dbReference type="EMBL" id="KAK7544889.1"/>
    </source>
</evidence>
<dbReference type="GeneID" id="92031776"/>
<keyword evidence="2 4" id="KW-0472">Membrane</keyword>
<keyword evidence="4" id="KW-1133">Transmembrane helix</keyword>
<evidence type="ECO:0000313" key="6">
    <source>
        <dbReference type="Proteomes" id="UP001360953"/>
    </source>
</evidence>
<evidence type="ECO:0000256" key="2">
    <source>
        <dbReference type="ARBA" id="ARBA00023136"/>
    </source>
</evidence>
<keyword evidence="3" id="KW-0325">Glycoprotein</keyword>
<dbReference type="SUPFAM" id="SSF103575">
    <property type="entry name" value="Plexin repeat"/>
    <property type="match status" value="1"/>
</dbReference>
<dbReference type="Pfam" id="PF01437">
    <property type="entry name" value="PSI"/>
    <property type="match status" value="1"/>
</dbReference>
<comment type="caution">
    <text evidence="5">The sequence shown here is derived from an EMBL/GenBank/DDBJ whole genome shotgun (WGS) entry which is preliminary data.</text>
</comment>
<sequence length="226" mass="25242">MVAVDRGHQNPLFFDEFNATSYGGSLKEQGKVGKEAFWQASDDPDEQLRRCWRLQTCGSCLSEGGGRSCGWCPLSSTCVALPTSPRSLPLILLPLAHPDICSQPSERFELRTKSFGRDSCNVSTLTVLTAVVAAACGVALVFLAWALWRAGGGLWRSWREARGGTELLVEEDGVCGQRRTWRVWERGDGKDGWRGFVRRWKWFTGGKREEDSADAERRALLDQEEQ</sequence>